<reference evidence="2 3" key="1">
    <citation type="submission" date="2024-09" db="EMBL/GenBank/DDBJ databases">
        <title>Chromosome-scale assembly of Riccia sorocarpa.</title>
        <authorList>
            <person name="Paukszto L."/>
        </authorList>
    </citation>
    <scope>NUCLEOTIDE SEQUENCE [LARGE SCALE GENOMIC DNA]</scope>
    <source>
        <strain evidence="2">LP-2024</strain>
        <tissue evidence="2">Aerial parts of the thallus</tissue>
    </source>
</reference>
<dbReference type="AlphaFoldDB" id="A0ABD3HNQ2"/>
<proteinExistence type="predicted"/>
<sequence length="422" mass="48997">MNTLAEFEKASGARLNLQKTTVIPLFEGAVPAWLTETGYQIATTEDRFRYLGVLTGVDVLDQEITEDIRTKYHKRLHHWVNKMLTWPAKIHQPEGSTRTEHSAWKDRWIKLWDGPASFRTKLRTWRFLRGGYFINDKARGWGLGDGLCARCSLEHESLIHALWTCPKIKERTAWVCWILFHDAERSVSNLGAEDFITVVDRALILHKENQVPLLLLLTTLRTNWAERNLNQFENKLNFRGVTPVLHEIDKEVRAIKLTSGASQQQQNHLKRTRQTVIYWQNETARWLTGAQTRNPQSPFDLHSTEETPLSLKHVTENHRHTSPSSRPWAEEEMIYWDQQSHDRAHENRSTTMSLRRRRSPDSNPPMNEEQRLRLAISLRNLLNTWGSSQPIPTEEGADSHWLHYTSSNQLVTDILGDPATTQ</sequence>
<evidence type="ECO:0008006" key="4">
    <source>
        <dbReference type="Google" id="ProtNLM"/>
    </source>
</evidence>
<protein>
    <recommendedName>
        <fullName evidence="4">Reverse transcriptase zinc-binding domain-containing protein</fullName>
    </recommendedName>
</protein>
<evidence type="ECO:0000313" key="2">
    <source>
        <dbReference type="EMBL" id="KAL3691751.1"/>
    </source>
</evidence>
<keyword evidence="3" id="KW-1185">Reference proteome</keyword>
<comment type="caution">
    <text evidence="2">The sequence shown here is derived from an EMBL/GenBank/DDBJ whole genome shotgun (WGS) entry which is preliminary data.</text>
</comment>
<dbReference type="EMBL" id="JBJQOH010000003">
    <property type="protein sequence ID" value="KAL3691751.1"/>
    <property type="molecule type" value="Genomic_DNA"/>
</dbReference>
<name>A0ABD3HNQ2_9MARC</name>
<gene>
    <name evidence="2" type="ORF">R1sor_005402</name>
</gene>
<accession>A0ABD3HNQ2</accession>
<dbReference type="Proteomes" id="UP001633002">
    <property type="component" value="Unassembled WGS sequence"/>
</dbReference>
<evidence type="ECO:0000313" key="3">
    <source>
        <dbReference type="Proteomes" id="UP001633002"/>
    </source>
</evidence>
<feature type="compositionally biased region" description="Basic and acidic residues" evidence="1">
    <location>
        <begin position="339"/>
        <end position="348"/>
    </location>
</feature>
<evidence type="ECO:0000256" key="1">
    <source>
        <dbReference type="SAM" id="MobiDB-lite"/>
    </source>
</evidence>
<feature type="region of interest" description="Disordered" evidence="1">
    <location>
        <begin position="339"/>
        <end position="368"/>
    </location>
</feature>
<organism evidence="2 3">
    <name type="scientific">Riccia sorocarpa</name>
    <dbReference type="NCBI Taxonomy" id="122646"/>
    <lineage>
        <taxon>Eukaryota</taxon>
        <taxon>Viridiplantae</taxon>
        <taxon>Streptophyta</taxon>
        <taxon>Embryophyta</taxon>
        <taxon>Marchantiophyta</taxon>
        <taxon>Marchantiopsida</taxon>
        <taxon>Marchantiidae</taxon>
        <taxon>Marchantiales</taxon>
        <taxon>Ricciaceae</taxon>
        <taxon>Riccia</taxon>
    </lineage>
</organism>